<dbReference type="EMBL" id="KN832993">
    <property type="protein sequence ID" value="KIM82752.1"/>
    <property type="molecule type" value="Genomic_DNA"/>
</dbReference>
<organism evidence="1 2">
    <name type="scientific">Piloderma croceum (strain F 1598)</name>
    <dbReference type="NCBI Taxonomy" id="765440"/>
    <lineage>
        <taxon>Eukaryota</taxon>
        <taxon>Fungi</taxon>
        <taxon>Dikarya</taxon>
        <taxon>Basidiomycota</taxon>
        <taxon>Agaricomycotina</taxon>
        <taxon>Agaricomycetes</taxon>
        <taxon>Agaricomycetidae</taxon>
        <taxon>Atheliales</taxon>
        <taxon>Atheliaceae</taxon>
        <taxon>Piloderma</taxon>
    </lineage>
</organism>
<proteinExistence type="predicted"/>
<gene>
    <name evidence="1" type="ORF">PILCRDRAFT_820048</name>
</gene>
<protein>
    <submittedName>
        <fullName evidence="1">Uncharacterized protein</fullName>
    </submittedName>
</protein>
<dbReference type="InParanoid" id="A0A0C3BZF4"/>
<name>A0A0C3BZF4_PILCF</name>
<dbReference type="AlphaFoldDB" id="A0A0C3BZF4"/>
<dbReference type="HOGENOM" id="CLU_3107194_0_0_1"/>
<keyword evidence="2" id="KW-1185">Reference proteome</keyword>
<reference evidence="1 2" key="1">
    <citation type="submission" date="2014-04" db="EMBL/GenBank/DDBJ databases">
        <authorList>
            <consortium name="DOE Joint Genome Institute"/>
            <person name="Kuo A."/>
            <person name="Tarkka M."/>
            <person name="Buscot F."/>
            <person name="Kohler A."/>
            <person name="Nagy L.G."/>
            <person name="Floudas D."/>
            <person name="Copeland A."/>
            <person name="Barry K.W."/>
            <person name="Cichocki N."/>
            <person name="Veneault-Fourrey C."/>
            <person name="LaButti K."/>
            <person name="Lindquist E.A."/>
            <person name="Lipzen A."/>
            <person name="Lundell T."/>
            <person name="Morin E."/>
            <person name="Murat C."/>
            <person name="Sun H."/>
            <person name="Tunlid A."/>
            <person name="Henrissat B."/>
            <person name="Grigoriev I.V."/>
            <person name="Hibbett D.S."/>
            <person name="Martin F."/>
            <person name="Nordberg H.P."/>
            <person name="Cantor M.N."/>
            <person name="Hua S.X."/>
        </authorList>
    </citation>
    <scope>NUCLEOTIDE SEQUENCE [LARGE SCALE GENOMIC DNA]</scope>
    <source>
        <strain evidence="1 2">F 1598</strain>
    </source>
</reference>
<reference evidence="2" key="2">
    <citation type="submission" date="2015-01" db="EMBL/GenBank/DDBJ databases">
        <title>Evolutionary Origins and Diversification of the Mycorrhizal Mutualists.</title>
        <authorList>
            <consortium name="DOE Joint Genome Institute"/>
            <consortium name="Mycorrhizal Genomics Consortium"/>
            <person name="Kohler A."/>
            <person name="Kuo A."/>
            <person name="Nagy L.G."/>
            <person name="Floudas D."/>
            <person name="Copeland A."/>
            <person name="Barry K.W."/>
            <person name="Cichocki N."/>
            <person name="Veneault-Fourrey C."/>
            <person name="LaButti K."/>
            <person name="Lindquist E.A."/>
            <person name="Lipzen A."/>
            <person name="Lundell T."/>
            <person name="Morin E."/>
            <person name="Murat C."/>
            <person name="Riley R."/>
            <person name="Ohm R."/>
            <person name="Sun H."/>
            <person name="Tunlid A."/>
            <person name="Henrissat B."/>
            <person name="Grigoriev I.V."/>
            <person name="Hibbett D.S."/>
            <person name="Martin F."/>
        </authorList>
    </citation>
    <scope>NUCLEOTIDE SEQUENCE [LARGE SCALE GENOMIC DNA]</scope>
    <source>
        <strain evidence="2">F 1598</strain>
    </source>
</reference>
<accession>A0A0C3BZF4</accession>
<evidence type="ECO:0000313" key="1">
    <source>
        <dbReference type="EMBL" id="KIM82752.1"/>
    </source>
</evidence>
<evidence type="ECO:0000313" key="2">
    <source>
        <dbReference type="Proteomes" id="UP000054166"/>
    </source>
</evidence>
<sequence>MWSIYNLIQLSKYSFTIQPFAGNLDCGWRLQSEEMMRPAINLLPSKFESTD</sequence>
<dbReference type="Proteomes" id="UP000054166">
    <property type="component" value="Unassembled WGS sequence"/>
</dbReference>